<dbReference type="Gene3D" id="3.30.1460.10">
    <property type="match status" value="1"/>
</dbReference>
<organism evidence="1 2">
    <name type="scientific">Noviherbaspirillum album</name>
    <dbReference type="NCBI Taxonomy" id="3080276"/>
    <lineage>
        <taxon>Bacteria</taxon>
        <taxon>Pseudomonadati</taxon>
        <taxon>Pseudomonadota</taxon>
        <taxon>Betaproteobacteria</taxon>
        <taxon>Burkholderiales</taxon>
        <taxon>Oxalobacteraceae</taxon>
        <taxon>Noviherbaspirillum</taxon>
    </lineage>
</organism>
<reference evidence="1 2" key="1">
    <citation type="submission" date="2023-10" db="EMBL/GenBank/DDBJ databases">
        <title>Noviherbaspirillum sp. CPCC 100848 genome assembly.</title>
        <authorList>
            <person name="Li X.Y."/>
            <person name="Fang X.M."/>
        </authorList>
    </citation>
    <scope>NUCLEOTIDE SEQUENCE [LARGE SCALE GENOMIC DNA]</scope>
    <source>
        <strain evidence="1 2">CPCC 100848</strain>
    </source>
</reference>
<evidence type="ECO:0000313" key="1">
    <source>
        <dbReference type="EMBL" id="MEC4719960.1"/>
    </source>
</evidence>
<protein>
    <submittedName>
        <fullName evidence="1">Uncharacterized protein</fullName>
    </submittedName>
</protein>
<dbReference type="Proteomes" id="UP001352263">
    <property type="component" value="Unassembled WGS sequence"/>
</dbReference>
<proteinExistence type="predicted"/>
<dbReference type="RefSeq" id="WP_326506675.1">
    <property type="nucleotide sequence ID" value="NZ_JAWIIV010000009.1"/>
</dbReference>
<accession>A0ABU6J8H1</accession>
<dbReference type="EMBL" id="JAWIIV010000009">
    <property type="protein sequence ID" value="MEC4719960.1"/>
    <property type="molecule type" value="Genomic_DNA"/>
</dbReference>
<keyword evidence="2" id="KW-1185">Reference proteome</keyword>
<name>A0ABU6J8H1_9BURK</name>
<sequence>MASVPLRQSTAQRTSVSIMSDFERLMTSIFTLTGRPAACNGPQRTVRIRIDNTFDLNLFPDPQGNLVMTGKIRLVGDTIDHEKLHKLLQLNNYFPSIHQISVGILQENQGVQVWSRHPMHKMQGKEALRMLKLMATAVSHVNTILTT</sequence>
<comment type="caution">
    <text evidence="1">The sequence shown here is derived from an EMBL/GenBank/DDBJ whole genome shotgun (WGS) entry which is preliminary data.</text>
</comment>
<gene>
    <name evidence="1" type="ORF">RY831_12430</name>
</gene>
<dbReference type="SUPFAM" id="SSF69635">
    <property type="entry name" value="Type III secretory system chaperone-like"/>
    <property type="match status" value="1"/>
</dbReference>
<evidence type="ECO:0000313" key="2">
    <source>
        <dbReference type="Proteomes" id="UP001352263"/>
    </source>
</evidence>